<comment type="caution">
    <text evidence="1">The sequence shown here is derived from an EMBL/GenBank/DDBJ whole genome shotgun (WGS) entry which is preliminary data.</text>
</comment>
<evidence type="ECO:0000313" key="2">
    <source>
        <dbReference type="Proteomes" id="UP001223712"/>
    </source>
</evidence>
<name>A0ABT8CGZ1_9VIBR</name>
<sequence>MFNIFNKLRQLLGVHCLEYALNQTNLETIQSADGVVFNANEIAVLELLNQKIKEIRVALIQKDSYEDQYLTLLSEMEAGGKPIFHLCRALCGGEPLLRTSETDELLNYCFQIASREYPTLLMKQSGLMAKQYNYNQKYPMDFEGFEALIKRDKISDLLNREAGLMSAIKFVTDDGISHYTQTVQLLENIITISFQNCTFRGCFTYDDLTREIEKQVLFLRHIVNNEEADYSSFIGIVGLNLGILAN</sequence>
<evidence type="ECO:0000313" key="1">
    <source>
        <dbReference type="EMBL" id="MDN3700385.1"/>
    </source>
</evidence>
<dbReference type="Proteomes" id="UP001223712">
    <property type="component" value="Unassembled WGS sequence"/>
</dbReference>
<reference evidence="2" key="1">
    <citation type="journal article" date="2019" name="Int. J. Syst. Evol. Microbiol.">
        <title>The Global Catalogue of Microorganisms (GCM) 10K type strain sequencing project: providing services to taxonomists for standard genome sequencing and annotation.</title>
        <authorList>
            <consortium name="The Broad Institute Genomics Platform"/>
            <consortium name="The Broad Institute Genome Sequencing Center for Infectious Disease"/>
            <person name="Wu L."/>
            <person name="Ma J."/>
        </authorList>
    </citation>
    <scope>NUCLEOTIDE SEQUENCE [LARGE SCALE GENOMIC DNA]</scope>
    <source>
        <strain evidence="2">CECT 7226</strain>
    </source>
</reference>
<protein>
    <submittedName>
        <fullName evidence="1">Uncharacterized protein</fullName>
    </submittedName>
</protein>
<gene>
    <name evidence="1" type="ORF">QWY96_04800</name>
</gene>
<dbReference type="RefSeq" id="WP_290334713.1">
    <property type="nucleotide sequence ID" value="NZ_JAUFQY010000001.1"/>
</dbReference>
<organism evidence="1 2">
    <name type="scientific">Vibrio artabrorum</name>
    <dbReference type="NCBI Taxonomy" id="446374"/>
    <lineage>
        <taxon>Bacteria</taxon>
        <taxon>Pseudomonadati</taxon>
        <taxon>Pseudomonadota</taxon>
        <taxon>Gammaproteobacteria</taxon>
        <taxon>Vibrionales</taxon>
        <taxon>Vibrionaceae</taxon>
        <taxon>Vibrio</taxon>
    </lineage>
</organism>
<accession>A0ABT8CGZ1</accession>
<dbReference type="EMBL" id="JAUFQY010000001">
    <property type="protein sequence ID" value="MDN3700385.1"/>
    <property type="molecule type" value="Genomic_DNA"/>
</dbReference>
<proteinExistence type="predicted"/>
<keyword evidence="2" id="KW-1185">Reference proteome</keyword>